<keyword evidence="6 8" id="KW-0472">Membrane</keyword>
<dbReference type="InterPro" id="IPR012910">
    <property type="entry name" value="Plug_dom"/>
</dbReference>
<keyword evidence="12" id="KW-1185">Reference proteome</keyword>
<dbReference type="RefSeq" id="WP_205107177.1">
    <property type="nucleotide sequence ID" value="NZ_JACJJL010000002.1"/>
</dbReference>
<evidence type="ECO:0000256" key="3">
    <source>
        <dbReference type="ARBA" id="ARBA00022452"/>
    </source>
</evidence>
<dbReference type="PANTHER" id="PTHR30069">
    <property type="entry name" value="TONB-DEPENDENT OUTER MEMBRANE RECEPTOR"/>
    <property type="match status" value="1"/>
</dbReference>
<name>A0A938WKQ1_9BACT</name>
<dbReference type="InterPro" id="IPR036942">
    <property type="entry name" value="Beta-barrel_TonB_sf"/>
</dbReference>
<evidence type="ECO:0000313" key="12">
    <source>
        <dbReference type="Proteomes" id="UP000764045"/>
    </source>
</evidence>
<evidence type="ECO:0000256" key="6">
    <source>
        <dbReference type="ARBA" id="ARBA00023136"/>
    </source>
</evidence>
<dbReference type="AlphaFoldDB" id="A0A938WKQ1"/>
<dbReference type="EMBL" id="JACJJL010000002">
    <property type="protein sequence ID" value="MBM6660418.1"/>
    <property type="molecule type" value="Genomic_DNA"/>
</dbReference>
<dbReference type="Proteomes" id="UP000764045">
    <property type="component" value="Unassembled WGS sequence"/>
</dbReference>
<dbReference type="SUPFAM" id="SSF56935">
    <property type="entry name" value="Porins"/>
    <property type="match status" value="1"/>
</dbReference>
<protein>
    <submittedName>
        <fullName evidence="11">SusC/RagA family TonB-linked outer membrane protein</fullName>
    </submittedName>
</protein>
<dbReference type="InterPro" id="IPR023996">
    <property type="entry name" value="TonB-dep_OMP_SusC/RagA"/>
</dbReference>
<sequence length="1103" mass="123665">MKKKSIMRQPWALLLLTMAATATGTTQHAMAAGPQQSVQREASTIKGVVVNEEGEPIIGATVRVKGTSTGAITDINGRFELKRTATGAVIEVSYIGYNTASVKATTGNMAVTLHSAATKLNDVVVVGYGTMRKKDLTGSVTQIRPEKLADENPTTVQDILRGTPGVNVGYNASAKGGGSMQIRGQRSVYTDNGHNEPFIVLDGMPFYGELSEINPDDIGQIDVLKDASSAAIYGAKAANGVIIITTKKGKTGKPTINVTANLGINTKSNYTFDVYGPDDYMRYREDWYKAGTYGMGADGKYGAYKATDKNGNLVAQPGYYDTPANAAARYGIDRNTWAGYSNNEEGESDRSIYAKRLGLRDNVLDNYLAGHTTDWYDHTFRTGINQDYNASISGGSDRMNYYLSGGLLKNQGVIRGDDYRAIRVNMKLQDKVTDWLEIGANVNFQDRSDESQPVGLGTNYWDNNQLRNSPYSNYRTEDGQLAQYPMNKADFGGYNYDFEQQYIDLEKGYQVINTIANAKVTLPFGITYQFNIAPRFQYFYNRYFTSAERPDTDPTGRGVDREWSKNFDWSLNNTITWDYQLKQKHHFILTLVHEAEERRYWNDRIEARNILPTDALGFHNTQNATMTNSKISTNDSHQTANALLARLFYSYDERYMVTASVRRDGYCAFGANNPYATFPSVALAWNFVNEKFWKWGNIMSTGKLRVSWGKNGNRALADPYVALADLGSGTGGTMGYIKTGGGTVDVKYLSINRMANPRLRWEKTSAFNAGIDFGFLDNRITGSIDWYHMETQDMIMKQRLPDFSGFGEITTNLGQVNNDGIEITVNSTNMKTKNFEWRTSFGLAWNKNTIKHLYYDYQDVTDAKGNVIESKENDDKTNKWFIGKPIGAIWDYKVTGIWQADEYEEAKKYGQRPGDPKVWNNPDNDEYNADGSLKAIVYNDDDKVFQGQTTPKVRWNMRNEFTIMKNISVSFSMYSMLGHKSLSGWYLNNDNGGSMVTKNCNVWVKPYWTPENPTNDYARLESSGPTGATGAQKVYNRSFIRFDNLSVAYTLPAQWVKNAGINTLKVYFNIRNLGTWAPDWEYGDPETGGLATRTYTFGLNVSM</sequence>
<evidence type="ECO:0000256" key="4">
    <source>
        <dbReference type="ARBA" id="ARBA00022692"/>
    </source>
</evidence>
<evidence type="ECO:0000256" key="5">
    <source>
        <dbReference type="ARBA" id="ARBA00022729"/>
    </source>
</evidence>
<gene>
    <name evidence="11" type="ORF">H6B30_01370</name>
</gene>
<dbReference type="InterPro" id="IPR008969">
    <property type="entry name" value="CarboxyPept-like_regulatory"/>
</dbReference>
<dbReference type="Pfam" id="PF13715">
    <property type="entry name" value="CarbopepD_reg_2"/>
    <property type="match status" value="1"/>
</dbReference>
<keyword evidence="2 8" id="KW-0813">Transport</keyword>
<evidence type="ECO:0000313" key="11">
    <source>
        <dbReference type="EMBL" id="MBM6660418.1"/>
    </source>
</evidence>
<comment type="subcellular location">
    <subcellularLocation>
        <location evidence="1 8">Cell outer membrane</location>
        <topology evidence="1 8">Multi-pass membrane protein</topology>
    </subcellularLocation>
</comment>
<feature type="signal peptide" evidence="9">
    <location>
        <begin position="1"/>
        <end position="31"/>
    </location>
</feature>
<keyword evidence="5 9" id="KW-0732">Signal</keyword>
<dbReference type="NCBIfam" id="TIGR04057">
    <property type="entry name" value="SusC_RagA_signa"/>
    <property type="match status" value="1"/>
</dbReference>
<keyword evidence="7 8" id="KW-0998">Cell outer membrane</keyword>
<evidence type="ECO:0000256" key="8">
    <source>
        <dbReference type="PROSITE-ProRule" id="PRU01360"/>
    </source>
</evidence>
<organism evidence="11 12">
    <name type="scientific">Marseilla massiliensis</name>
    <dbReference type="NCBI Taxonomy" id="1841864"/>
    <lineage>
        <taxon>Bacteria</taxon>
        <taxon>Pseudomonadati</taxon>
        <taxon>Bacteroidota</taxon>
        <taxon>Bacteroidia</taxon>
        <taxon>Bacteroidales</taxon>
        <taxon>Prevotellaceae</taxon>
        <taxon>Marseilla</taxon>
    </lineage>
</organism>
<keyword evidence="4 8" id="KW-0812">Transmembrane</keyword>
<dbReference type="InterPro" id="IPR039426">
    <property type="entry name" value="TonB-dep_rcpt-like"/>
</dbReference>
<dbReference type="NCBIfam" id="TIGR04056">
    <property type="entry name" value="OMP_RagA_SusC"/>
    <property type="match status" value="1"/>
</dbReference>
<dbReference type="Pfam" id="PF07715">
    <property type="entry name" value="Plug"/>
    <property type="match status" value="1"/>
</dbReference>
<dbReference type="Gene3D" id="2.60.40.1120">
    <property type="entry name" value="Carboxypeptidase-like, regulatory domain"/>
    <property type="match status" value="1"/>
</dbReference>
<dbReference type="GO" id="GO:0015344">
    <property type="term" value="F:siderophore uptake transmembrane transporter activity"/>
    <property type="evidence" value="ECO:0007669"/>
    <property type="project" value="TreeGrafter"/>
</dbReference>
<evidence type="ECO:0000256" key="9">
    <source>
        <dbReference type="SAM" id="SignalP"/>
    </source>
</evidence>
<evidence type="ECO:0000259" key="10">
    <source>
        <dbReference type="Pfam" id="PF07715"/>
    </source>
</evidence>
<dbReference type="PROSITE" id="PS52016">
    <property type="entry name" value="TONB_DEPENDENT_REC_3"/>
    <property type="match status" value="1"/>
</dbReference>
<dbReference type="Gene3D" id="2.40.170.20">
    <property type="entry name" value="TonB-dependent receptor, beta-barrel domain"/>
    <property type="match status" value="1"/>
</dbReference>
<dbReference type="SUPFAM" id="SSF49464">
    <property type="entry name" value="Carboxypeptidase regulatory domain-like"/>
    <property type="match status" value="1"/>
</dbReference>
<dbReference type="InterPro" id="IPR023997">
    <property type="entry name" value="TonB-dep_OMP_SusC/RagA_CS"/>
</dbReference>
<comment type="similarity">
    <text evidence="8">Belongs to the TonB-dependent receptor family.</text>
</comment>
<feature type="chain" id="PRO_5037278216" evidence="9">
    <location>
        <begin position="32"/>
        <end position="1103"/>
    </location>
</feature>
<dbReference type="Gene3D" id="2.170.130.10">
    <property type="entry name" value="TonB-dependent receptor, plug domain"/>
    <property type="match status" value="1"/>
</dbReference>
<keyword evidence="3 8" id="KW-1134">Transmembrane beta strand</keyword>
<reference evidence="11 12" key="1">
    <citation type="journal article" date="2021" name="Sci. Rep.">
        <title>The distribution of antibiotic resistance genes in chicken gut microbiota commensals.</title>
        <authorList>
            <person name="Juricova H."/>
            <person name="Matiasovicova J."/>
            <person name="Kubasova T."/>
            <person name="Cejkova D."/>
            <person name="Rychlik I."/>
        </authorList>
    </citation>
    <scope>NUCLEOTIDE SEQUENCE [LARGE SCALE GENOMIC DNA]</scope>
    <source>
        <strain evidence="11 12">An819</strain>
    </source>
</reference>
<feature type="domain" description="TonB-dependent receptor plug" evidence="10">
    <location>
        <begin position="133"/>
        <end position="241"/>
    </location>
</feature>
<dbReference type="InterPro" id="IPR037066">
    <property type="entry name" value="Plug_dom_sf"/>
</dbReference>
<dbReference type="GO" id="GO:0009279">
    <property type="term" value="C:cell outer membrane"/>
    <property type="evidence" value="ECO:0007669"/>
    <property type="project" value="UniProtKB-SubCell"/>
</dbReference>
<evidence type="ECO:0000256" key="7">
    <source>
        <dbReference type="ARBA" id="ARBA00023237"/>
    </source>
</evidence>
<dbReference type="PANTHER" id="PTHR30069:SF29">
    <property type="entry name" value="HEMOGLOBIN AND HEMOGLOBIN-HAPTOGLOBIN-BINDING PROTEIN 1-RELATED"/>
    <property type="match status" value="1"/>
</dbReference>
<accession>A0A938WKQ1</accession>
<dbReference type="FunFam" id="2.60.40.1120:FF:000003">
    <property type="entry name" value="Outer membrane protein Omp121"/>
    <property type="match status" value="1"/>
</dbReference>
<evidence type="ECO:0000256" key="2">
    <source>
        <dbReference type="ARBA" id="ARBA00022448"/>
    </source>
</evidence>
<dbReference type="GO" id="GO:0044718">
    <property type="term" value="P:siderophore transmembrane transport"/>
    <property type="evidence" value="ECO:0007669"/>
    <property type="project" value="TreeGrafter"/>
</dbReference>
<proteinExistence type="inferred from homology"/>
<evidence type="ECO:0000256" key="1">
    <source>
        <dbReference type="ARBA" id="ARBA00004571"/>
    </source>
</evidence>
<comment type="caution">
    <text evidence="11">The sequence shown here is derived from an EMBL/GenBank/DDBJ whole genome shotgun (WGS) entry which is preliminary data.</text>
</comment>